<keyword evidence="2" id="KW-1185">Reference proteome</keyword>
<dbReference type="GO" id="GO:0031490">
    <property type="term" value="F:chromatin DNA binding"/>
    <property type="evidence" value="ECO:0007669"/>
    <property type="project" value="TreeGrafter"/>
</dbReference>
<evidence type="ECO:0000313" key="3">
    <source>
        <dbReference type="WBParaSite" id="BTMF_0001757401-mRNA-1"/>
    </source>
</evidence>
<dbReference type="SUPFAM" id="SSF50729">
    <property type="entry name" value="PH domain-like"/>
    <property type="match status" value="1"/>
</dbReference>
<dbReference type="AlphaFoldDB" id="A0A0R3RC05"/>
<accession>A0A0R3RC05</accession>
<protein>
    <submittedName>
        <fullName evidence="3">GRAM domain-containing protein</fullName>
    </submittedName>
</protein>
<dbReference type="PANTHER" id="PTHR31606:SF1">
    <property type="entry name" value="WW DOMAIN BINDING PROTEIN 2, ISOFORM E"/>
    <property type="match status" value="1"/>
</dbReference>
<sequence>MSVNTSNTPDGRGVLIYNGEMILVYTDEVNCHFENIPSNIFKGNKSGNLYLTSHRVRSFFFFNLLFQIIFINRKNDSLRSFSIPFHCMKDLKLEQPVFGANFLKGVAIAQPGGEYFINFNFLM</sequence>
<dbReference type="WBParaSite" id="BTMF_0001757401-mRNA-1">
    <property type="protein sequence ID" value="BTMF_0001757401-mRNA-1"/>
    <property type="gene ID" value="BTMF_0001757401"/>
</dbReference>
<dbReference type="PANTHER" id="PTHR31606">
    <property type="entry name" value="WW DOMAIN BINDING PROTEIN 2, ISOFORM E"/>
    <property type="match status" value="1"/>
</dbReference>
<name>A0A0R3RC05_9BILA</name>
<evidence type="ECO:0000313" key="1">
    <source>
        <dbReference type="EMBL" id="VDO54585.1"/>
    </source>
</evidence>
<dbReference type="EMBL" id="UZAG01022749">
    <property type="protein sequence ID" value="VDO54585.1"/>
    <property type="molecule type" value="Genomic_DNA"/>
</dbReference>
<dbReference type="InterPro" id="IPR044852">
    <property type="entry name" value="WBP2-like"/>
</dbReference>
<proteinExistence type="predicted"/>
<organism evidence="3">
    <name type="scientific">Brugia timori</name>
    <dbReference type="NCBI Taxonomy" id="42155"/>
    <lineage>
        <taxon>Eukaryota</taxon>
        <taxon>Metazoa</taxon>
        <taxon>Ecdysozoa</taxon>
        <taxon>Nematoda</taxon>
        <taxon>Chromadorea</taxon>
        <taxon>Rhabditida</taxon>
        <taxon>Spirurina</taxon>
        <taxon>Spiruromorpha</taxon>
        <taxon>Filarioidea</taxon>
        <taxon>Onchocercidae</taxon>
        <taxon>Brugia</taxon>
    </lineage>
</organism>
<evidence type="ECO:0000313" key="2">
    <source>
        <dbReference type="Proteomes" id="UP000280834"/>
    </source>
</evidence>
<dbReference type="GO" id="GO:0005634">
    <property type="term" value="C:nucleus"/>
    <property type="evidence" value="ECO:0007669"/>
    <property type="project" value="TreeGrafter"/>
</dbReference>
<dbReference type="CDD" id="cd13214">
    <property type="entry name" value="PH-GRAM_WBP2"/>
    <property type="match status" value="1"/>
</dbReference>
<dbReference type="GO" id="GO:0003713">
    <property type="term" value="F:transcription coactivator activity"/>
    <property type="evidence" value="ECO:0007669"/>
    <property type="project" value="InterPro"/>
</dbReference>
<dbReference type="STRING" id="42155.A0A0R3RC05"/>
<reference evidence="3" key="1">
    <citation type="submission" date="2017-02" db="UniProtKB">
        <authorList>
            <consortium name="WormBaseParasite"/>
        </authorList>
    </citation>
    <scope>IDENTIFICATION</scope>
</reference>
<reference evidence="1 2" key="2">
    <citation type="submission" date="2018-11" db="EMBL/GenBank/DDBJ databases">
        <authorList>
            <consortium name="Pathogen Informatics"/>
        </authorList>
    </citation>
    <scope>NUCLEOTIDE SEQUENCE [LARGE SCALE GENOMIC DNA]</scope>
</reference>
<gene>
    <name evidence="1" type="ORF">BTMF_LOCUS15541</name>
</gene>
<dbReference type="Proteomes" id="UP000280834">
    <property type="component" value="Unassembled WGS sequence"/>
</dbReference>